<comment type="caution">
    <text evidence="2">The sequence shown here is derived from an EMBL/GenBank/DDBJ whole genome shotgun (WGS) entry which is preliminary data.</text>
</comment>
<dbReference type="Gene3D" id="3.10.450.50">
    <property type="match status" value="1"/>
</dbReference>
<dbReference type="InterPro" id="IPR037401">
    <property type="entry name" value="SnoaL-like"/>
</dbReference>
<dbReference type="Proteomes" id="UP000051936">
    <property type="component" value="Unassembled WGS sequence"/>
</dbReference>
<dbReference type="SUPFAM" id="SSF54427">
    <property type="entry name" value="NTF2-like"/>
    <property type="match status" value="1"/>
</dbReference>
<dbReference type="AlphaFoldDB" id="A0A0R3DIX6"/>
<evidence type="ECO:0000313" key="3">
    <source>
        <dbReference type="Proteomes" id="UP000051936"/>
    </source>
</evidence>
<name>A0A0R3DIX6_9BRAD</name>
<reference evidence="2 3" key="1">
    <citation type="submission" date="2015-09" db="EMBL/GenBank/DDBJ databases">
        <title>Draft Genome Sequence of Bradyrhizobium manausense Strain BR 3351T, a Novel Symbiotic Nitrogen-Fixing Alphaproteobacterium Isolated from Brazilian Amazon Rain Forest.</title>
        <authorList>
            <person name="De Araujo J.L."/>
            <person name="Zilli J.E."/>
        </authorList>
    </citation>
    <scope>NUCLEOTIDE SEQUENCE [LARGE SCALE GENOMIC DNA]</scope>
    <source>
        <strain evidence="2 3">BR3351</strain>
    </source>
</reference>
<dbReference type="CDD" id="cd00531">
    <property type="entry name" value="NTF2_like"/>
    <property type="match status" value="1"/>
</dbReference>
<proteinExistence type="predicted"/>
<sequence length="181" mass="20771">MTIDAAKLTELLDREAIRDCIYRYCRGVDRADEATLRGTYWPDATDQHGIYSGPVEGFFLWAREIFKSGARNVHQVGNLLIEFVGPTRAVVETYFLAMQRAHGKDGVVRQYVMAGRYCDLFEKRGGEWRVARRIVTFDWVEEQAVPTEGEEVRFGPRTPIGTRHPEDPIYEVLADARALRM</sequence>
<protein>
    <recommendedName>
        <fullName evidence="1">SnoaL-like domain-containing protein</fullName>
    </recommendedName>
</protein>
<evidence type="ECO:0000259" key="1">
    <source>
        <dbReference type="Pfam" id="PF13577"/>
    </source>
</evidence>
<dbReference type="STRING" id="989370.AOQ71_22705"/>
<accession>A0A0R3DIX6</accession>
<dbReference type="Pfam" id="PF13577">
    <property type="entry name" value="SnoaL_4"/>
    <property type="match status" value="1"/>
</dbReference>
<dbReference type="EMBL" id="LJYG01000094">
    <property type="protein sequence ID" value="KRQ08301.1"/>
    <property type="molecule type" value="Genomic_DNA"/>
</dbReference>
<evidence type="ECO:0000313" key="2">
    <source>
        <dbReference type="EMBL" id="KRQ08301.1"/>
    </source>
</evidence>
<feature type="domain" description="SnoaL-like" evidence="1">
    <location>
        <begin position="10"/>
        <end position="133"/>
    </location>
</feature>
<gene>
    <name evidence="2" type="ORF">AOQ71_22705</name>
</gene>
<keyword evidence="3" id="KW-1185">Reference proteome</keyword>
<dbReference type="InterPro" id="IPR032710">
    <property type="entry name" value="NTF2-like_dom_sf"/>
</dbReference>
<organism evidence="2 3">
    <name type="scientific">Bradyrhizobium manausense</name>
    <dbReference type="NCBI Taxonomy" id="989370"/>
    <lineage>
        <taxon>Bacteria</taxon>
        <taxon>Pseudomonadati</taxon>
        <taxon>Pseudomonadota</taxon>
        <taxon>Alphaproteobacteria</taxon>
        <taxon>Hyphomicrobiales</taxon>
        <taxon>Nitrobacteraceae</taxon>
        <taxon>Bradyrhizobium</taxon>
    </lineage>
</organism>